<dbReference type="RefSeq" id="WP_115867448.1">
    <property type="nucleotide sequence ID" value="NZ_QREG01000005.1"/>
</dbReference>
<keyword evidence="2" id="KW-1185">Reference proteome</keyword>
<gene>
    <name evidence="1" type="ORF">C7460_10566</name>
</gene>
<dbReference type="EMBL" id="QREG01000005">
    <property type="protein sequence ID" value="REE00445.1"/>
    <property type="molecule type" value="Genomic_DNA"/>
</dbReference>
<reference evidence="1 2" key="1">
    <citation type="submission" date="2018-07" db="EMBL/GenBank/DDBJ databases">
        <title>Genomic Encyclopedia of Type Strains, Phase IV (KMG-IV): sequencing the most valuable type-strain genomes for metagenomic binning, comparative biology and taxonomic classification.</title>
        <authorList>
            <person name="Goeker M."/>
        </authorList>
    </citation>
    <scope>NUCLEOTIDE SEQUENCE [LARGE SCALE GENOMIC DNA]</scope>
    <source>
        <strain evidence="1 2">DSM 4134</strain>
    </source>
</reference>
<protein>
    <submittedName>
        <fullName evidence="1">Uncharacterized protein DUF4198</fullName>
    </submittedName>
</protein>
<evidence type="ECO:0000313" key="1">
    <source>
        <dbReference type="EMBL" id="REE00445.1"/>
    </source>
</evidence>
<accession>A0A3D9L498</accession>
<comment type="caution">
    <text evidence="1">The sequence shown here is derived from an EMBL/GenBank/DDBJ whole genome shotgun (WGS) entry which is preliminary data.</text>
</comment>
<sequence>MNFRSLLFSLLLCLMSYLGMAHYLWIETPEIGKLNKSHQVKVYFGEYTYGAIEDPNSETFAGVKYFKLWVVSPSGQKEHIDVEAGENAFVGSFIPKEKGTYTVTMNNDEIPVIDYTQYDFGIFKTHYHATAKVVVGQQVLATQPTNSNGLALVNTTDQVARQNSEVSLQVYFKGEPFADQEVTIFVADLWSKKLESDETGTISFRLPWATTYTIETTYSEQVPGTYRGEDYEFVWHCATYAITL</sequence>
<dbReference type="InterPro" id="IPR019613">
    <property type="entry name" value="DUF4198"/>
</dbReference>
<dbReference type="Proteomes" id="UP000256779">
    <property type="component" value="Unassembled WGS sequence"/>
</dbReference>
<dbReference type="AlphaFoldDB" id="A0A3D9L498"/>
<name>A0A3D9L498_MARFU</name>
<organism evidence="1 2">
    <name type="scientific">Marinoscillum furvescens DSM 4134</name>
    <dbReference type="NCBI Taxonomy" id="1122208"/>
    <lineage>
        <taxon>Bacteria</taxon>
        <taxon>Pseudomonadati</taxon>
        <taxon>Bacteroidota</taxon>
        <taxon>Cytophagia</taxon>
        <taxon>Cytophagales</taxon>
        <taxon>Reichenbachiellaceae</taxon>
        <taxon>Marinoscillum</taxon>
    </lineage>
</organism>
<dbReference type="Pfam" id="PF10670">
    <property type="entry name" value="DUF4198"/>
    <property type="match status" value="1"/>
</dbReference>
<evidence type="ECO:0000313" key="2">
    <source>
        <dbReference type="Proteomes" id="UP000256779"/>
    </source>
</evidence>
<proteinExistence type="predicted"/>
<dbReference type="OrthoDB" id="1148550at2"/>